<protein>
    <recommendedName>
        <fullName evidence="2">DUF2188 domain-containing protein</fullName>
    </recommendedName>
</protein>
<dbReference type="AlphaFoldDB" id="A0A6G4QV18"/>
<evidence type="ECO:0000313" key="1">
    <source>
        <dbReference type="EMBL" id="NGM49333.1"/>
    </source>
</evidence>
<organism evidence="1">
    <name type="scientific">Caulobacter sp. 602-2</name>
    <dbReference type="NCBI Taxonomy" id="2710887"/>
    <lineage>
        <taxon>Bacteria</taxon>
        <taxon>Pseudomonadati</taxon>
        <taxon>Pseudomonadota</taxon>
        <taxon>Alphaproteobacteria</taxon>
        <taxon>Caulobacterales</taxon>
        <taxon>Caulobacteraceae</taxon>
        <taxon>Caulobacter</taxon>
    </lineage>
</organism>
<evidence type="ECO:0008006" key="2">
    <source>
        <dbReference type="Google" id="ProtNLM"/>
    </source>
</evidence>
<reference evidence="1" key="1">
    <citation type="submission" date="2020-02" db="EMBL/GenBank/DDBJ databases">
        <authorList>
            <person name="Gao J."/>
            <person name="Sun J."/>
        </authorList>
    </citation>
    <scope>NUCLEOTIDE SEQUENCE</scope>
    <source>
        <strain evidence="1">602-2</strain>
    </source>
</reference>
<dbReference type="EMBL" id="JAAKGT010000002">
    <property type="protein sequence ID" value="NGM49333.1"/>
    <property type="molecule type" value="Genomic_DNA"/>
</dbReference>
<sequence>MPSYIFVEPSINGWIVRGDFETSPRTFATGARAEQAARDLCHGLAQAGEPVVLEIRLRNGERAGRFLFPPSLGDCTQRMAMRA</sequence>
<comment type="caution">
    <text evidence="1">The sequence shown here is derived from an EMBL/GenBank/DDBJ whole genome shotgun (WGS) entry which is preliminary data.</text>
</comment>
<gene>
    <name evidence="1" type="ORF">G5B46_06920</name>
</gene>
<accession>A0A6G4QV18</accession>
<name>A0A6G4QV18_9CAUL</name>
<proteinExistence type="predicted"/>